<keyword evidence="1" id="KW-0732">Signal</keyword>
<dbReference type="EMBL" id="FOTK01000069">
    <property type="protein sequence ID" value="SFM87742.1"/>
    <property type="molecule type" value="Genomic_DNA"/>
</dbReference>
<accession>A0A1I4UFI9</accession>
<evidence type="ECO:0000313" key="3">
    <source>
        <dbReference type="Proteomes" id="UP000199048"/>
    </source>
</evidence>
<feature type="signal peptide" evidence="1">
    <location>
        <begin position="1"/>
        <end position="21"/>
    </location>
</feature>
<evidence type="ECO:0000256" key="1">
    <source>
        <dbReference type="SAM" id="SignalP"/>
    </source>
</evidence>
<name>A0A1I4UFI9_9HYPH</name>
<organism evidence="2 3">
    <name type="scientific">Methylobacterium pseudosasicola</name>
    <dbReference type="NCBI Taxonomy" id="582667"/>
    <lineage>
        <taxon>Bacteria</taxon>
        <taxon>Pseudomonadati</taxon>
        <taxon>Pseudomonadota</taxon>
        <taxon>Alphaproteobacteria</taxon>
        <taxon>Hyphomicrobiales</taxon>
        <taxon>Methylobacteriaceae</taxon>
        <taxon>Methylobacterium</taxon>
    </lineage>
</organism>
<dbReference type="AlphaFoldDB" id="A0A1I4UFI9"/>
<gene>
    <name evidence="2" type="ORF">SAMN05192568_106915</name>
</gene>
<dbReference type="Proteomes" id="UP000199048">
    <property type="component" value="Unassembled WGS sequence"/>
</dbReference>
<sequence>MFVRSICCATLISALAGPALAQDAPTAPDTSAATWQMPWQIAPIGPASAAAGEQTILSMVPGTGLVKGTSAALQTIGQPLPEVPGRNRTVETCRATVMSEAGKAGMKQVEAVSAGPDKTDKKGDYFAPVRFRITYERPMMYEVREAAMICVVNRKGAIVDAYMPADESVVTQWTALSRR</sequence>
<evidence type="ECO:0000313" key="2">
    <source>
        <dbReference type="EMBL" id="SFM87742.1"/>
    </source>
</evidence>
<protein>
    <submittedName>
        <fullName evidence="2">Uncharacterized protein</fullName>
    </submittedName>
</protein>
<proteinExistence type="predicted"/>
<keyword evidence="3" id="KW-1185">Reference proteome</keyword>
<feature type="chain" id="PRO_5011647589" evidence="1">
    <location>
        <begin position="22"/>
        <end position="179"/>
    </location>
</feature>
<dbReference type="STRING" id="582667.SAMN05192568_106915"/>
<reference evidence="3" key="1">
    <citation type="submission" date="2016-10" db="EMBL/GenBank/DDBJ databases">
        <authorList>
            <person name="Varghese N."/>
            <person name="Submissions S."/>
        </authorList>
    </citation>
    <scope>NUCLEOTIDE SEQUENCE [LARGE SCALE GENOMIC DNA]</scope>
    <source>
        <strain evidence="3">BL36</strain>
    </source>
</reference>